<keyword evidence="2" id="KW-1185">Reference proteome</keyword>
<proteinExistence type="predicted"/>
<gene>
    <name evidence="1" type="ORF">GCM10010423_64940</name>
</gene>
<comment type="caution">
    <text evidence="1">The sequence shown here is derived from an EMBL/GenBank/DDBJ whole genome shotgun (WGS) entry which is preliminary data.</text>
</comment>
<sequence length="71" mass="8010">MRTARCHNLQPHGDHIWAPEAGTVLNCLGIDSKSPYPHLLHCGQREAHAGHRWGDKSYWCHGGARTVKEEK</sequence>
<accession>A0ABN3P179</accession>
<reference evidence="1 2" key="1">
    <citation type="journal article" date="2019" name="Int. J. Syst. Evol. Microbiol.">
        <title>The Global Catalogue of Microorganisms (GCM) 10K type strain sequencing project: providing services to taxonomists for standard genome sequencing and annotation.</title>
        <authorList>
            <consortium name="The Broad Institute Genomics Platform"/>
            <consortium name="The Broad Institute Genome Sequencing Center for Infectious Disease"/>
            <person name="Wu L."/>
            <person name="Ma J."/>
        </authorList>
    </citation>
    <scope>NUCLEOTIDE SEQUENCE [LARGE SCALE GENOMIC DNA]</scope>
    <source>
        <strain evidence="1 2">JCM 6924</strain>
    </source>
</reference>
<dbReference type="Proteomes" id="UP001501095">
    <property type="component" value="Unassembled WGS sequence"/>
</dbReference>
<dbReference type="EMBL" id="BAAATM010000022">
    <property type="protein sequence ID" value="GAA2554777.1"/>
    <property type="molecule type" value="Genomic_DNA"/>
</dbReference>
<name>A0ABN3P179_9ACTN</name>
<protein>
    <submittedName>
        <fullName evidence="1">Uncharacterized protein</fullName>
    </submittedName>
</protein>
<evidence type="ECO:0000313" key="1">
    <source>
        <dbReference type="EMBL" id="GAA2554777.1"/>
    </source>
</evidence>
<evidence type="ECO:0000313" key="2">
    <source>
        <dbReference type="Proteomes" id="UP001501095"/>
    </source>
</evidence>
<organism evidence="1 2">
    <name type="scientific">Streptomyces levis</name>
    <dbReference type="NCBI Taxonomy" id="285566"/>
    <lineage>
        <taxon>Bacteria</taxon>
        <taxon>Bacillati</taxon>
        <taxon>Actinomycetota</taxon>
        <taxon>Actinomycetes</taxon>
        <taxon>Kitasatosporales</taxon>
        <taxon>Streptomycetaceae</taxon>
        <taxon>Streptomyces</taxon>
    </lineage>
</organism>